<dbReference type="HOGENOM" id="CLU_933509_0_0_5"/>
<name>I3X557_SINF2</name>
<dbReference type="PATRIC" id="fig|1185652.3.peg.2525"/>
<dbReference type="PANTHER" id="PTHR36503">
    <property type="entry name" value="BLR2520 PROTEIN"/>
    <property type="match status" value="1"/>
</dbReference>
<dbReference type="CDD" id="cd07251">
    <property type="entry name" value="VOC_like"/>
    <property type="match status" value="1"/>
</dbReference>
<dbReference type="Pfam" id="PF00903">
    <property type="entry name" value="Glyoxalase"/>
    <property type="match status" value="1"/>
</dbReference>
<dbReference type="STRING" id="1185652.USDA257_c24370"/>
<dbReference type="Gene3D" id="3.10.180.10">
    <property type="entry name" value="2,3-Dihydroxybiphenyl 1,2-Dioxygenase, domain 1"/>
    <property type="match status" value="1"/>
</dbReference>
<dbReference type="SUPFAM" id="SSF54593">
    <property type="entry name" value="Glyoxalase/Bleomycin resistance protein/Dihydroxybiphenyl dioxygenase"/>
    <property type="match status" value="1"/>
</dbReference>
<dbReference type="EMBL" id="CP003563">
    <property type="protein sequence ID" value="AFL51013.1"/>
    <property type="molecule type" value="Genomic_DNA"/>
</dbReference>
<feature type="domain" description="VOC" evidence="1">
    <location>
        <begin position="155"/>
        <end position="284"/>
    </location>
</feature>
<dbReference type="InterPro" id="IPR004360">
    <property type="entry name" value="Glyas_Fos-R_dOase_dom"/>
</dbReference>
<reference evidence="2 3" key="1">
    <citation type="journal article" date="2012" name="J. Bacteriol.">
        <title>Complete genome sequence of the broad-host-range strain Sinorhizobium fredii USDA257.</title>
        <authorList>
            <person name="Schuldes J."/>
            <person name="Rodriguez Orbegoso M."/>
            <person name="Schmeisser C."/>
            <person name="Krishnan H.B."/>
            <person name="Daniel R."/>
            <person name="Streit W.R."/>
        </authorList>
    </citation>
    <scope>NUCLEOTIDE SEQUENCE [LARGE SCALE GENOMIC DNA]</scope>
    <source>
        <strain evidence="2 3">USDA 257</strain>
    </source>
</reference>
<gene>
    <name evidence="2" type="ORF">USDA257_c24370</name>
</gene>
<evidence type="ECO:0000259" key="1">
    <source>
        <dbReference type="PROSITE" id="PS51819"/>
    </source>
</evidence>
<organism evidence="2 3">
    <name type="scientific">Sinorhizobium fredii (strain USDA 257)</name>
    <dbReference type="NCBI Taxonomy" id="1185652"/>
    <lineage>
        <taxon>Bacteria</taxon>
        <taxon>Pseudomonadati</taxon>
        <taxon>Pseudomonadota</taxon>
        <taxon>Alphaproteobacteria</taxon>
        <taxon>Hyphomicrobiales</taxon>
        <taxon>Rhizobiaceae</taxon>
        <taxon>Sinorhizobium/Ensifer group</taxon>
        <taxon>Sinorhizobium</taxon>
    </lineage>
</organism>
<dbReference type="AlphaFoldDB" id="I3X557"/>
<evidence type="ECO:0000313" key="2">
    <source>
        <dbReference type="EMBL" id="AFL51013.1"/>
    </source>
</evidence>
<protein>
    <recommendedName>
        <fullName evidence="1">VOC domain-containing protein</fullName>
    </recommendedName>
</protein>
<accession>I3X557</accession>
<dbReference type="InterPro" id="IPR029068">
    <property type="entry name" value="Glyas_Bleomycin-R_OHBP_Dase"/>
</dbReference>
<dbReference type="KEGG" id="sfd:USDA257_c24370"/>
<dbReference type="PROSITE" id="PS51819">
    <property type="entry name" value="VOC"/>
    <property type="match status" value="1"/>
</dbReference>
<dbReference type="eggNOG" id="COG0346">
    <property type="taxonomic scope" value="Bacteria"/>
</dbReference>
<sequence>MQLPRDAICGLIREEGLIPRASSKNIGKVNASRFVRSSIIFDIRITSAASTSASRISFGERSRAPHSASISKVRYSPLSLRVGCAGASLYRNPRRRRVDTLLEAAESRPKKKHLLVIVRPLTVCASATMRLRRKDSGKLDVPSHDLTGGLLMKPRISVLTLGVADLERSLAFYRDGLGLRTQGIVGREFEHGAVAFFDLSNGIKLAIWDQDDLAHDSGLTKAPASSTSFSIGHNVSQRSEVDEVMEQAREAGAAIVKPAQETFYGGYAGYFTDPDGHLWEVVWNPANLPEGTDLSRLP</sequence>
<dbReference type="InterPro" id="IPR037523">
    <property type="entry name" value="VOC_core"/>
</dbReference>
<dbReference type="PANTHER" id="PTHR36503:SF1">
    <property type="entry name" value="BLR2520 PROTEIN"/>
    <property type="match status" value="1"/>
</dbReference>
<evidence type="ECO:0000313" key="3">
    <source>
        <dbReference type="Proteomes" id="UP000006180"/>
    </source>
</evidence>
<proteinExistence type="predicted"/>
<dbReference type="Proteomes" id="UP000006180">
    <property type="component" value="Chromosome"/>
</dbReference>